<organism evidence="1">
    <name type="scientific">Arundo donax</name>
    <name type="common">Giant reed</name>
    <name type="synonym">Donax arundinaceus</name>
    <dbReference type="NCBI Taxonomy" id="35708"/>
    <lineage>
        <taxon>Eukaryota</taxon>
        <taxon>Viridiplantae</taxon>
        <taxon>Streptophyta</taxon>
        <taxon>Embryophyta</taxon>
        <taxon>Tracheophyta</taxon>
        <taxon>Spermatophyta</taxon>
        <taxon>Magnoliopsida</taxon>
        <taxon>Liliopsida</taxon>
        <taxon>Poales</taxon>
        <taxon>Poaceae</taxon>
        <taxon>PACMAD clade</taxon>
        <taxon>Arundinoideae</taxon>
        <taxon>Arundineae</taxon>
        <taxon>Arundo</taxon>
    </lineage>
</organism>
<dbReference type="AlphaFoldDB" id="A0A0A8YPD5"/>
<proteinExistence type="predicted"/>
<sequence>MVELQKGIYLFVAYRKFKSILFLQACNSESAISWHSVSAITIMINNTNYNMTSQESVVHDKVSLRLENRISISSLCIQGIFIMI</sequence>
<protein>
    <submittedName>
        <fullName evidence="1">Uncharacterized protein</fullName>
    </submittedName>
</protein>
<reference evidence="1" key="2">
    <citation type="journal article" date="2015" name="Data Brief">
        <title>Shoot transcriptome of the giant reed, Arundo donax.</title>
        <authorList>
            <person name="Barrero R.A."/>
            <person name="Guerrero F.D."/>
            <person name="Moolhuijzen P."/>
            <person name="Goolsby J.A."/>
            <person name="Tidwell J."/>
            <person name="Bellgard S.E."/>
            <person name="Bellgard M.I."/>
        </authorList>
    </citation>
    <scope>NUCLEOTIDE SEQUENCE</scope>
    <source>
        <tissue evidence="1">Shoot tissue taken approximately 20 cm above the soil surface</tissue>
    </source>
</reference>
<evidence type="ECO:0000313" key="1">
    <source>
        <dbReference type="EMBL" id="JAD28096.1"/>
    </source>
</evidence>
<accession>A0A0A8YPD5</accession>
<dbReference type="EMBL" id="GBRH01269799">
    <property type="protein sequence ID" value="JAD28096.1"/>
    <property type="molecule type" value="Transcribed_RNA"/>
</dbReference>
<reference evidence="1" key="1">
    <citation type="submission" date="2014-09" db="EMBL/GenBank/DDBJ databases">
        <authorList>
            <person name="Magalhaes I.L.F."/>
            <person name="Oliveira U."/>
            <person name="Santos F.R."/>
            <person name="Vidigal T.H.D.A."/>
            <person name="Brescovit A.D."/>
            <person name="Santos A.J."/>
        </authorList>
    </citation>
    <scope>NUCLEOTIDE SEQUENCE</scope>
    <source>
        <tissue evidence="1">Shoot tissue taken approximately 20 cm above the soil surface</tissue>
    </source>
</reference>
<name>A0A0A8YPD5_ARUDO</name>